<dbReference type="EMBL" id="JARJCM010000017">
    <property type="protein sequence ID" value="KAJ7041374.1"/>
    <property type="molecule type" value="Genomic_DNA"/>
</dbReference>
<organism evidence="2 3">
    <name type="scientific">Mycena alexandri</name>
    <dbReference type="NCBI Taxonomy" id="1745969"/>
    <lineage>
        <taxon>Eukaryota</taxon>
        <taxon>Fungi</taxon>
        <taxon>Dikarya</taxon>
        <taxon>Basidiomycota</taxon>
        <taxon>Agaricomycotina</taxon>
        <taxon>Agaricomycetes</taxon>
        <taxon>Agaricomycetidae</taxon>
        <taxon>Agaricales</taxon>
        <taxon>Marasmiineae</taxon>
        <taxon>Mycenaceae</taxon>
        <taxon>Mycena</taxon>
    </lineage>
</organism>
<feature type="compositionally biased region" description="Pro residues" evidence="1">
    <location>
        <begin position="1"/>
        <end position="10"/>
    </location>
</feature>
<accession>A0AAD6T7R0</accession>
<evidence type="ECO:0000313" key="3">
    <source>
        <dbReference type="Proteomes" id="UP001218188"/>
    </source>
</evidence>
<gene>
    <name evidence="2" type="ORF">C8F04DRAFT_1253079</name>
</gene>
<evidence type="ECO:0000313" key="2">
    <source>
        <dbReference type="EMBL" id="KAJ7041374.1"/>
    </source>
</evidence>
<name>A0AAD6T7R0_9AGAR</name>
<proteinExistence type="predicted"/>
<feature type="compositionally biased region" description="Low complexity" evidence="1">
    <location>
        <begin position="64"/>
        <end position="77"/>
    </location>
</feature>
<comment type="caution">
    <text evidence="2">The sequence shown here is derived from an EMBL/GenBank/DDBJ whole genome shotgun (WGS) entry which is preliminary data.</text>
</comment>
<feature type="compositionally biased region" description="Low complexity" evidence="1">
    <location>
        <begin position="88"/>
        <end position="101"/>
    </location>
</feature>
<protein>
    <submittedName>
        <fullName evidence="2">Uncharacterized protein</fullName>
    </submittedName>
</protein>
<feature type="region of interest" description="Disordered" evidence="1">
    <location>
        <begin position="1"/>
        <end position="102"/>
    </location>
</feature>
<keyword evidence="3" id="KW-1185">Reference proteome</keyword>
<reference evidence="2" key="1">
    <citation type="submission" date="2023-03" db="EMBL/GenBank/DDBJ databases">
        <title>Massive genome expansion in bonnet fungi (Mycena s.s.) driven by repeated elements and novel gene families across ecological guilds.</title>
        <authorList>
            <consortium name="Lawrence Berkeley National Laboratory"/>
            <person name="Harder C.B."/>
            <person name="Miyauchi S."/>
            <person name="Viragh M."/>
            <person name="Kuo A."/>
            <person name="Thoen E."/>
            <person name="Andreopoulos B."/>
            <person name="Lu D."/>
            <person name="Skrede I."/>
            <person name="Drula E."/>
            <person name="Henrissat B."/>
            <person name="Morin E."/>
            <person name="Kohler A."/>
            <person name="Barry K."/>
            <person name="LaButti K."/>
            <person name="Morin E."/>
            <person name="Salamov A."/>
            <person name="Lipzen A."/>
            <person name="Mereny Z."/>
            <person name="Hegedus B."/>
            <person name="Baldrian P."/>
            <person name="Stursova M."/>
            <person name="Weitz H."/>
            <person name="Taylor A."/>
            <person name="Grigoriev I.V."/>
            <person name="Nagy L.G."/>
            <person name="Martin F."/>
            <person name="Kauserud H."/>
        </authorList>
    </citation>
    <scope>NUCLEOTIDE SEQUENCE</scope>
    <source>
        <strain evidence="2">CBHHK200</strain>
    </source>
</reference>
<evidence type="ECO:0000256" key="1">
    <source>
        <dbReference type="SAM" id="MobiDB-lite"/>
    </source>
</evidence>
<dbReference type="Proteomes" id="UP001218188">
    <property type="component" value="Unassembled WGS sequence"/>
</dbReference>
<feature type="compositionally biased region" description="Pro residues" evidence="1">
    <location>
        <begin position="43"/>
        <end position="52"/>
    </location>
</feature>
<sequence>MPVPARPPQHSPRVLAPATAAPPAPFTADSQDRDRSAVSTPPQHAPPPPPPHYAYDIPRYPPGVRSAPARPDSAAVRAPRRPVPVRPPRAATAAPLSPTTTLNADTPLVVQQMRAARAHALAPPSRAVPPQLYKRRPLAASTLRAGQGPHGRLCADGTMRGRDVDGWAPGGRDATAPRRVGTHTGTVRLSTCGLVVGAAAGGLWAVRACSGAAAAAGCLWACGGLGARAQPFCGRVCAALACRGAFYPNIPVLPTCARVSRHVRARRALWDSVGVVDARPLLVPFGASCALTPPSSSFFYFSSLRHLPASSSPKREY</sequence>
<dbReference type="AlphaFoldDB" id="A0AAD6T7R0"/>